<organism evidence="2 3">
    <name type="scientific">Phenylobacterium ferrooxidans</name>
    <dbReference type="NCBI Taxonomy" id="2982689"/>
    <lineage>
        <taxon>Bacteria</taxon>
        <taxon>Pseudomonadati</taxon>
        <taxon>Pseudomonadota</taxon>
        <taxon>Alphaproteobacteria</taxon>
        <taxon>Caulobacterales</taxon>
        <taxon>Caulobacteraceae</taxon>
        <taxon>Phenylobacterium</taxon>
    </lineage>
</organism>
<dbReference type="Gene3D" id="3.40.50.720">
    <property type="entry name" value="NAD(P)-binding Rossmann-like Domain"/>
    <property type="match status" value="1"/>
</dbReference>
<name>A0ABW6CQA2_9CAUL</name>
<dbReference type="Pfam" id="PF08240">
    <property type="entry name" value="ADH_N"/>
    <property type="match status" value="1"/>
</dbReference>
<dbReference type="Gene3D" id="3.90.180.10">
    <property type="entry name" value="Medium-chain alcohol dehydrogenases, catalytic domain"/>
    <property type="match status" value="1"/>
</dbReference>
<dbReference type="PANTHER" id="PTHR11695">
    <property type="entry name" value="ALCOHOL DEHYDROGENASE RELATED"/>
    <property type="match status" value="1"/>
</dbReference>
<dbReference type="Pfam" id="PF13602">
    <property type="entry name" value="ADH_zinc_N_2"/>
    <property type="match status" value="1"/>
</dbReference>
<dbReference type="InterPro" id="IPR036291">
    <property type="entry name" value="NAD(P)-bd_dom_sf"/>
</dbReference>
<dbReference type="RefSeq" id="WP_377370089.1">
    <property type="nucleotide sequence ID" value="NZ_JAOTJD010000018.1"/>
</dbReference>
<proteinExistence type="predicted"/>
<dbReference type="InterPro" id="IPR020843">
    <property type="entry name" value="ER"/>
</dbReference>
<feature type="domain" description="Enoyl reductase (ER)" evidence="1">
    <location>
        <begin position="6"/>
        <end position="298"/>
    </location>
</feature>
<comment type="caution">
    <text evidence="2">The sequence shown here is derived from an EMBL/GenBank/DDBJ whole genome shotgun (WGS) entry which is preliminary data.</text>
</comment>
<evidence type="ECO:0000313" key="3">
    <source>
        <dbReference type="Proteomes" id="UP001598130"/>
    </source>
</evidence>
<dbReference type="InterPro" id="IPR013154">
    <property type="entry name" value="ADH-like_N"/>
</dbReference>
<evidence type="ECO:0000259" key="1">
    <source>
        <dbReference type="SMART" id="SM00829"/>
    </source>
</evidence>
<dbReference type="InterPro" id="IPR050700">
    <property type="entry name" value="YIM1/Zinc_Alcohol_DH_Fams"/>
</dbReference>
<dbReference type="CDD" id="cd05289">
    <property type="entry name" value="MDR_like_2"/>
    <property type="match status" value="1"/>
</dbReference>
<dbReference type="SMART" id="SM00829">
    <property type="entry name" value="PKS_ER"/>
    <property type="match status" value="1"/>
</dbReference>
<dbReference type="Proteomes" id="UP001598130">
    <property type="component" value="Unassembled WGS sequence"/>
</dbReference>
<dbReference type="EMBL" id="JAOTJD010000018">
    <property type="protein sequence ID" value="MFD3264453.1"/>
    <property type="molecule type" value="Genomic_DNA"/>
</dbReference>
<dbReference type="SUPFAM" id="SSF51735">
    <property type="entry name" value="NAD(P)-binding Rossmann-fold domains"/>
    <property type="match status" value="1"/>
</dbReference>
<keyword evidence="3" id="KW-1185">Reference proteome</keyword>
<gene>
    <name evidence="2" type="ORF">OCL97_10850</name>
</gene>
<evidence type="ECO:0000313" key="2">
    <source>
        <dbReference type="EMBL" id="MFD3264453.1"/>
    </source>
</evidence>
<dbReference type="SUPFAM" id="SSF50129">
    <property type="entry name" value="GroES-like"/>
    <property type="match status" value="1"/>
</dbReference>
<protein>
    <submittedName>
        <fullName evidence="2">NADP-dependent oxidoreductase</fullName>
    </submittedName>
</protein>
<dbReference type="PANTHER" id="PTHR11695:SF294">
    <property type="entry name" value="RETICULON-4-INTERACTING PROTEIN 1, MITOCHONDRIAL"/>
    <property type="match status" value="1"/>
</dbReference>
<reference evidence="2 3" key="1">
    <citation type="submission" date="2022-09" db="EMBL/GenBank/DDBJ databases">
        <title>New species of Phenylobacterium.</title>
        <authorList>
            <person name="Mieszkin S."/>
        </authorList>
    </citation>
    <scope>NUCLEOTIDE SEQUENCE [LARGE SCALE GENOMIC DNA]</scope>
    <source>
        <strain evidence="2 3">HK31-G</strain>
    </source>
</reference>
<sequence>MLTDHGGPENLRYGDAPDPVAGPGEVVVDVHAASVNAADYKVRQGGYFKLTFPYILGRDFSGLVSAVGDGVTDLAVGDAVFGVADQGKDGAYAEKIAIKAAIIARKPATLSHEAAAAMGLSSLTALWALEDTARLKAGETILIQGGAGGVAGFAIQLAKHLGATVITTASAGNADYVRSLGADQVIDYNSQDFTKVVHDCDVVFDTVGGDVQARSYQVLKSGGRLVFIAPPKKDFTPRQDIETLRPAVTRDRAHLERMLALLEAGAVWPPNIVCYGLADAAEAHRVAEARHLTGKLVLVTGRAAG</sequence>
<accession>A0ABW6CQA2</accession>
<dbReference type="InterPro" id="IPR011032">
    <property type="entry name" value="GroES-like_sf"/>
</dbReference>